<evidence type="ECO:0000256" key="4">
    <source>
        <dbReference type="ARBA" id="ARBA00023136"/>
    </source>
</evidence>
<dbReference type="InterPro" id="IPR033985">
    <property type="entry name" value="SusD-like_N"/>
</dbReference>
<evidence type="ECO:0000256" key="5">
    <source>
        <dbReference type="ARBA" id="ARBA00023237"/>
    </source>
</evidence>
<sequence>MWRTYKNIFNGVVFLGFLVSSCNKLVQVPEPISSVTTSEIFSNQGNAISAITGIYSQMSYGRNNTIYSNSVTTQVGGLSSDEIELYSANGPLYQFQSNLLLSNNAYVINYLWSPIYFSIYQSNAAIEGLKASTSLSSTIKTELDGEARFIRAYCYFYLINLFGDVPLVTSTDWTLHQGITRTPASQIYTQIEEDLLLAQSELPGDYSLTGGQKIWANSWAATSMLARVYLYEGKWNSADSASSAVISSGMFTLTKTLDSVFLPNSTEAILQLQVINNPPYATQEGNFFIPPSNTSSPRFYISSNLLASFEMGDARRFHWLDSSKVSGVYYYYPYKYKIRQGTKGAIGEAYMLLRFAEQYLIRAEARAQENNNLSGAISDLNIIRNRVSLGNLSNNLSQAQVLLAVEQERRIELFAEWGHRWLDLKRWGNAAQVLTANKGFTVTSSSLLFPIPLSELQTDPELTQNEGY</sequence>
<dbReference type="Pfam" id="PF14322">
    <property type="entry name" value="SusD-like_3"/>
    <property type="match status" value="1"/>
</dbReference>
<evidence type="ECO:0000256" key="1">
    <source>
        <dbReference type="ARBA" id="ARBA00004442"/>
    </source>
</evidence>
<dbReference type="AlphaFoldDB" id="A0A4R8DWE9"/>
<dbReference type="PROSITE" id="PS51257">
    <property type="entry name" value="PROKAR_LIPOPROTEIN"/>
    <property type="match status" value="1"/>
</dbReference>
<dbReference type="Gene3D" id="1.25.40.390">
    <property type="match status" value="1"/>
</dbReference>
<dbReference type="CDD" id="cd08977">
    <property type="entry name" value="SusD"/>
    <property type="match status" value="1"/>
</dbReference>
<dbReference type="InterPro" id="IPR011990">
    <property type="entry name" value="TPR-like_helical_dom_sf"/>
</dbReference>
<dbReference type="InterPro" id="IPR012944">
    <property type="entry name" value="SusD_RagB_dom"/>
</dbReference>
<keyword evidence="5" id="KW-0998">Cell outer membrane</keyword>
<name>A0A4R8DWE9_9BACT</name>
<evidence type="ECO:0000256" key="3">
    <source>
        <dbReference type="ARBA" id="ARBA00022729"/>
    </source>
</evidence>
<gene>
    <name evidence="8" type="ORF">EDB95_2868</name>
</gene>
<proteinExistence type="inferred from homology"/>
<accession>A0A4R8DWE9</accession>
<reference evidence="8 9" key="1">
    <citation type="submission" date="2019-03" db="EMBL/GenBank/DDBJ databases">
        <title>Genomic Encyclopedia of Type Strains, Phase IV (KMG-IV): sequencing the most valuable type-strain genomes for metagenomic binning, comparative biology and taxonomic classification.</title>
        <authorList>
            <person name="Goeker M."/>
        </authorList>
    </citation>
    <scope>NUCLEOTIDE SEQUENCE [LARGE SCALE GENOMIC DNA]</scope>
    <source>
        <strain evidence="8 9">DSM 100059</strain>
    </source>
</reference>
<feature type="domain" description="RagB/SusD" evidence="6">
    <location>
        <begin position="329"/>
        <end position="468"/>
    </location>
</feature>
<keyword evidence="9" id="KW-1185">Reference proteome</keyword>
<dbReference type="SUPFAM" id="SSF48452">
    <property type="entry name" value="TPR-like"/>
    <property type="match status" value="1"/>
</dbReference>
<dbReference type="OrthoDB" id="625727at2"/>
<keyword evidence="3" id="KW-0732">Signal</keyword>
<dbReference type="RefSeq" id="WP_133994463.1">
    <property type="nucleotide sequence ID" value="NZ_SODV01000001.1"/>
</dbReference>
<feature type="domain" description="SusD-like N-terminal" evidence="7">
    <location>
        <begin position="67"/>
        <end position="230"/>
    </location>
</feature>
<dbReference type="GO" id="GO:0009279">
    <property type="term" value="C:cell outer membrane"/>
    <property type="evidence" value="ECO:0007669"/>
    <property type="project" value="UniProtKB-SubCell"/>
</dbReference>
<comment type="subcellular location">
    <subcellularLocation>
        <location evidence="1">Cell outer membrane</location>
    </subcellularLocation>
</comment>
<organism evidence="8 9">
    <name type="scientific">Dinghuibacter silviterrae</name>
    <dbReference type="NCBI Taxonomy" id="1539049"/>
    <lineage>
        <taxon>Bacteria</taxon>
        <taxon>Pseudomonadati</taxon>
        <taxon>Bacteroidota</taxon>
        <taxon>Chitinophagia</taxon>
        <taxon>Chitinophagales</taxon>
        <taxon>Chitinophagaceae</taxon>
        <taxon>Dinghuibacter</taxon>
    </lineage>
</organism>
<comment type="caution">
    <text evidence="8">The sequence shown here is derived from an EMBL/GenBank/DDBJ whole genome shotgun (WGS) entry which is preliminary data.</text>
</comment>
<comment type="similarity">
    <text evidence="2">Belongs to the SusD family.</text>
</comment>
<dbReference type="Pfam" id="PF07980">
    <property type="entry name" value="SusD_RagB"/>
    <property type="match status" value="1"/>
</dbReference>
<dbReference type="EMBL" id="SODV01000001">
    <property type="protein sequence ID" value="TDX01825.1"/>
    <property type="molecule type" value="Genomic_DNA"/>
</dbReference>
<evidence type="ECO:0000313" key="8">
    <source>
        <dbReference type="EMBL" id="TDX01825.1"/>
    </source>
</evidence>
<evidence type="ECO:0000313" key="9">
    <source>
        <dbReference type="Proteomes" id="UP000294498"/>
    </source>
</evidence>
<keyword evidence="4" id="KW-0472">Membrane</keyword>
<protein>
    <submittedName>
        <fullName evidence="8">SusD-like starch-binding protein associating with outer membrane</fullName>
    </submittedName>
</protein>
<evidence type="ECO:0000256" key="2">
    <source>
        <dbReference type="ARBA" id="ARBA00006275"/>
    </source>
</evidence>
<dbReference type="Proteomes" id="UP000294498">
    <property type="component" value="Unassembled WGS sequence"/>
</dbReference>
<evidence type="ECO:0000259" key="7">
    <source>
        <dbReference type="Pfam" id="PF14322"/>
    </source>
</evidence>
<evidence type="ECO:0000259" key="6">
    <source>
        <dbReference type="Pfam" id="PF07980"/>
    </source>
</evidence>